<keyword evidence="1" id="KW-0677">Repeat</keyword>
<evidence type="ECO:0000259" key="5">
    <source>
        <dbReference type="Pfam" id="PF23914"/>
    </source>
</evidence>
<evidence type="ECO:0000313" key="7">
    <source>
        <dbReference type="Proteomes" id="UP001606301"/>
    </source>
</evidence>
<dbReference type="Pfam" id="PF23914">
    <property type="entry name" value="TPR_CcmH_CycH"/>
    <property type="match status" value="1"/>
</dbReference>
<organism evidence="6 7">
    <name type="scientific">Pelomonas margarita</name>
    <dbReference type="NCBI Taxonomy" id="3299031"/>
    <lineage>
        <taxon>Bacteria</taxon>
        <taxon>Pseudomonadati</taxon>
        <taxon>Pseudomonadota</taxon>
        <taxon>Betaproteobacteria</taxon>
        <taxon>Burkholderiales</taxon>
        <taxon>Sphaerotilaceae</taxon>
        <taxon>Roseateles</taxon>
    </lineage>
</organism>
<keyword evidence="3 4" id="KW-0802">TPR repeat</keyword>
<name>A0ABW7FN53_9BURK</name>
<dbReference type="InterPro" id="IPR019734">
    <property type="entry name" value="TPR_rpt"/>
</dbReference>
<dbReference type="InterPro" id="IPR051263">
    <property type="entry name" value="C-type_cytochrome_biogenesis"/>
</dbReference>
<dbReference type="Gene3D" id="1.25.40.10">
    <property type="entry name" value="Tetratricopeptide repeat domain"/>
    <property type="match status" value="1"/>
</dbReference>
<dbReference type="InterPro" id="IPR056413">
    <property type="entry name" value="TPR_CcmH_CycH"/>
</dbReference>
<dbReference type="PANTHER" id="PTHR47870:SF1">
    <property type="entry name" value="CYTOCHROME C-TYPE BIOGENESIS PROTEIN CCMH"/>
    <property type="match status" value="1"/>
</dbReference>
<sequence>MTHDPLRHLSQLRGLREQLQQLPTESPQRAEVTAALVAAVMATRPAEHPPLPWRQRLALAGFVLCVGLAGYAATGSLQGWQARPPVDAGEAMVQRLAGRLAADPGAASAADWAMLGRSQAVLGRDAEAAEAYRRALALQPDADTLTALADLLATGRGGALQGEPAQLIAQALALAPEHPRALALAAAVAWQAGRRDEAARLWTHLRELLPADDPLRAAAERGLALQQSGRP</sequence>
<dbReference type="Proteomes" id="UP001606301">
    <property type="component" value="Unassembled WGS sequence"/>
</dbReference>
<evidence type="ECO:0000313" key="6">
    <source>
        <dbReference type="EMBL" id="MFG6442770.1"/>
    </source>
</evidence>
<comment type="caution">
    <text evidence="6">The sequence shown here is derived from an EMBL/GenBank/DDBJ whole genome shotgun (WGS) entry which is preliminary data.</text>
</comment>
<feature type="repeat" description="TPR" evidence="4">
    <location>
        <begin position="109"/>
        <end position="142"/>
    </location>
</feature>
<dbReference type="RefSeq" id="WP_394400344.1">
    <property type="nucleotide sequence ID" value="NZ_JBIGHW010000012.1"/>
</dbReference>
<dbReference type="InterPro" id="IPR011990">
    <property type="entry name" value="TPR-like_helical_dom_sf"/>
</dbReference>
<proteinExistence type="predicted"/>
<dbReference type="PROSITE" id="PS50005">
    <property type="entry name" value="TPR"/>
    <property type="match status" value="1"/>
</dbReference>
<feature type="domain" description="Cytochrome c-type biogenesis protein H TPR" evidence="5">
    <location>
        <begin position="99"/>
        <end position="214"/>
    </location>
</feature>
<keyword evidence="2" id="KW-0201">Cytochrome c-type biogenesis</keyword>
<evidence type="ECO:0000256" key="2">
    <source>
        <dbReference type="ARBA" id="ARBA00022748"/>
    </source>
</evidence>
<keyword evidence="7" id="KW-1185">Reference proteome</keyword>
<protein>
    <submittedName>
        <fullName evidence="6">Tetratricopeptide repeat protein</fullName>
    </submittedName>
</protein>
<evidence type="ECO:0000256" key="3">
    <source>
        <dbReference type="ARBA" id="ARBA00022803"/>
    </source>
</evidence>
<dbReference type="SUPFAM" id="SSF48452">
    <property type="entry name" value="TPR-like"/>
    <property type="match status" value="1"/>
</dbReference>
<dbReference type="SMART" id="SM00028">
    <property type="entry name" value="TPR"/>
    <property type="match status" value="2"/>
</dbReference>
<dbReference type="PANTHER" id="PTHR47870">
    <property type="entry name" value="CYTOCHROME C-TYPE BIOGENESIS PROTEIN CCMH"/>
    <property type="match status" value="1"/>
</dbReference>
<reference evidence="6 7" key="1">
    <citation type="submission" date="2024-08" db="EMBL/GenBank/DDBJ databases">
        <authorList>
            <person name="Lu H."/>
        </authorList>
    </citation>
    <scope>NUCLEOTIDE SEQUENCE [LARGE SCALE GENOMIC DNA]</scope>
    <source>
        <strain evidence="6 7">LKC17W</strain>
    </source>
</reference>
<accession>A0ABW7FN53</accession>
<evidence type="ECO:0000256" key="1">
    <source>
        <dbReference type="ARBA" id="ARBA00022737"/>
    </source>
</evidence>
<gene>
    <name evidence="6" type="ORF">ACG0Z3_18940</name>
</gene>
<dbReference type="EMBL" id="JBIGHW010000012">
    <property type="protein sequence ID" value="MFG6442770.1"/>
    <property type="molecule type" value="Genomic_DNA"/>
</dbReference>
<evidence type="ECO:0000256" key="4">
    <source>
        <dbReference type="PROSITE-ProRule" id="PRU00339"/>
    </source>
</evidence>